<dbReference type="Proteomes" id="UP000252914">
    <property type="component" value="Unassembled WGS sequence"/>
</dbReference>
<organism evidence="2 3">
    <name type="scientific">Streptomyces diacarni</name>
    <dbReference type="NCBI Taxonomy" id="2800381"/>
    <lineage>
        <taxon>Bacteria</taxon>
        <taxon>Bacillati</taxon>
        <taxon>Actinomycetota</taxon>
        <taxon>Actinomycetes</taxon>
        <taxon>Kitasatosporales</taxon>
        <taxon>Streptomycetaceae</taxon>
        <taxon>Streptomyces</taxon>
    </lineage>
</organism>
<evidence type="ECO:0000259" key="1">
    <source>
        <dbReference type="Pfam" id="PF07228"/>
    </source>
</evidence>
<dbReference type="Gene3D" id="3.60.40.10">
    <property type="entry name" value="PPM-type phosphatase domain"/>
    <property type="match status" value="1"/>
</dbReference>
<dbReference type="Pfam" id="PF07228">
    <property type="entry name" value="SpoIIE"/>
    <property type="match status" value="1"/>
</dbReference>
<evidence type="ECO:0000313" key="3">
    <source>
        <dbReference type="Proteomes" id="UP000252914"/>
    </source>
</evidence>
<dbReference type="InterPro" id="IPR001932">
    <property type="entry name" value="PPM-type_phosphatase-like_dom"/>
</dbReference>
<protein>
    <recommendedName>
        <fullName evidence="1">PPM-type phosphatase domain-containing protein</fullName>
    </recommendedName>
</protein>
<sequence length="103" mass="11444">MVEPLLPLAACDTARGGLPEKHSRREIVDATRYVVDGITEARSRTGQEFGLDRFLAFLTGHIDEGVPLPETLRRLMHSHHGHLCDDATTVLLQWHGPQPFAPP</sequence>
<reference evidence="2 3" key="1">
    <citation type="submission" date="2018-06" db="EMBL/GenBank/DDBJ databases">
        <title>Streptomyces reniochalinae sp. nov. and Streptomyces diacarnus sp. nov. from marine sponges.</title>
        <authorList>
            <person name="Li L."/>
        </authorList>
    </citation>
    <scope>NUCLEOTIDE SEQUENCE [LARGE SCALE GENOMIC DNA]</scope>
    <source>
        <strain evidence="2 3">LHW51701</strain>
    </source>
</reference>
<keyword evidence="3" id="KW-1185">Reference proteome</keyword>
<dbReference type="AlphaFoldDB" id="A0A367E6Z3"/>
<proteinExistence type="predicted"/>
<gene>
    <name evidence="2" type="ORF">DTL70_33085</name>
</gene>
<evidence type="ECO:0000313" key="2">
    <source>
        <dbReference type="EMBL" id="RCG13804.1"/>
    </source>
</evidence>
<dbReference type="InterPro" id="IPR036457">
    <property type="entry name" value="PPM-type-like_dom_sf"/>
</dbReference>
<feature type="domain" description="PPM-type phosphatase" evidence="1">
    <location>
        <begin position="36"/>
        <end position="94"/>
    </location>
</feature>
<comment type="caution">
    <text evidence="2">The sequence shown here is derived from an EMBL/GenBank/DDBJ whole genome shotgun (WGS) entry which is preliminary data.</text>
</comment>
<dbReference type="EMBL" id="QOIN01000078">
    <property type="protein sequence ID" value="RCG13804.1"/>
    <property type="molecule type" value="Genomic_DNA"/>
</dbReference>
<accession>A0A367E6Z3</accession>
<name>A0A367E6Z3_9ACTN</name>